<evidence type="ECO:0000313" key="2">
    <source>
        <dbReference type="Proteomes" id="UP001595789"/>
    </source>
</evidence>
<sequence>MDIEDLYELIRKDNVCLFIGAGFSLYAGYPSGGTLAKIIFNSLTEEEKNKVYENSGLSKLAQDFITLKNGSRNELIAILRKEFIKKPTNTHNHDLLSRVSFFRTIITTNYDTLIEDSYTSRAVVISKPIDVTIPQHNKVKIYKLHGDIHDDKSIVITDKDYSNLYGTDYRNPFWASIISELASKHIVFLGYGYEDLNVWSLFEKILEHTNGEGKKMFYVSPFIPELKEAFLKQNDIHSYKITAEEFLNGLHENIKDNLKKDIEDKSISISTGQEVFDAHNLKIGLNLSPEKNWITSIENATGVTQQEIQFQISDRRVIEKYKRFTNGKGGLNLTFTGKDLASFKYSIEGFSFLKLDTLAKLTVQTPAVFSQTCSIQFLHSDFEVENIRYDVYNLKSNRLLVKTTIDTFRIEINIDISKQPKFTFKVKIFEPNKLISINSAIKVYLLAHFIFSGKSFNLHFQNNKSLLNKSLDAKNNFTPSYLEKLRFFEALKQIEKHFNVKFKDVKIADLQKSALPVNHLLKLINQKRVVVDNKDGVIIDAQNNNIEVVRALKKTLKNKVGVVVFHKGREIIHLLGLDFDLGDTQILIFEPYSSEETDTSILVKSKSNTITMMYEKFGFQDDGNLIAIW</sequence>
<name>A0ABV8P6E7_9SPHI</name>
<dbReference type="Proteomes" id="UP001595789">
    <property type="component" value="Unassembled WGS sequence"/>
</dbReference>
<dbReference type="EMBL" id="JBHSBW010000007">
    <property type="protein sequence ID" value="MFC4210849.1"/>
    <property type="molecule type" value="Genomic_DNA"/>
</dbReference>
<dbReference type="Pfam" id="PF13289">
    <property type="entry name" value="SIR2_2"/>
    <property type="match status" value="1"/>
</dbReference>
<evidence type="ECO:0000313" key="1">
    <source>
        <dbReference type="EMBL" id="MFC4210849.1"/>
    </source>
</evidence>
<dbReference type="Gene3D" id="3.40.50.1220">
    <property type="entry name" value="TPP-binding domain"/>
    <property type="match status" value="1"/>
</dbReference>
<dbReference type="InterPro" id="IPR029035">
    <property type="entry name" value="DHS-like_NAD/FAD-binding_dom"/>
</dbReference>
<proteinExistence type="predicted"/>
<dbReference type="RefSeq" id="WP_378983095.1">
    <property type="nucleotide sequence ID" value="NZ_JBHSBW010000007.1"/>
</dbReference>
<comment type="caution">
    <text evidence="1">The sequence shown here is derived from an EMBL/GenBank/DDBJ whole genome shotgun (WGS) entry which is preliminary data.</text>
</comment>
<dbReference type="SUPFAM" id="SSF52467">
    <property type="entry name" value="DHS-like NAD/FAD-binding domain"/>
    <property type="match status" value="1"/>
</dbReference>
<keyword evidence="2" id="KW-1185">Reference proteome</keyword>
<organism evidence="1 2">
    <name type="scientific">Pedobacter lithocola</name>
    <dbReference type="NCBI Taxonomy" id="1908239"/>
    <lineage>
        <taxon>Bacteria</taxon>
        <taxon>Pseudomonadati</taxon>
        <taxon>Bacteroidota</taxon>
        <taxon>Sphingobacteriia</taxon>
        <taxon>Sphingobacteriales</taxon>
        <taxon>Sphingobacteriaceae</taxon>
        <taxon>Pedobacter</taxon>
    </lineage>
</organism>
<protein>
    <submittedName>
        <fullName evidence="1">SIR2 family protein</fullName>
    </submittedName>
</protein>
<accession>A0ABV8P6E7</accession>
<reference evidence="2" key="1">
    <citation type="journal article" date="2019" name="Int. J. Syst. Evol. Microbiol.">
        <title>The Global Catalogue of Microorganisms (GCM) 10K type strain sequencing project: providing services to taxonomists for standard genome sequencing and annotation.</title>
        <authorList>
            <consortium name="The Broad Institute Genomics Platform"/>
            <consortium name="The Broad Institute Genome Sequencing Center for Infectious Disease"/>
            <person name="Wu L."/>
            <person name="Ma J."/>
        </authorList>
    </citation>
    <scope>NUCLEOTIDE SEQUENCE [LARGE SCALE GENOMIC DNA]</scope>
    <source>
        <strain evidence="2">CCM 8691</strain>
    </source>
</reference>
<gene>
    <name evidence="1" type="ORF">ACFOWA_06640</name>
</gene>